<comment type="caution">
    <text evidence="1">The sequence shown here is derived from an EMBL/GenBank/DDBJ whole genome shotgun (WGS) entry which is preliminary data.</text>
</comment>
<proteinExistence type="predicted"/>
<gene>
    <name evidence="1" type="ORF">DPC26_25470</name>
</gene>
<evidence type="ECO:0000313" key="1">
    <source>
        <dbReference type="EMBL" id="ECI4618891.1"/>
    </source>
</evidence>
<reference evidence="1" key="1">
    <citation type="submission" date="2018-06" db="EMBL/GenBank/DDBJ databases">
        <authorList>
            <person name="Ashton P.M."/>
            <person name="Dallman T."/>
            <person name="Nair S."/>
            <person name="De Pinna E."/>
            <person name="Peters T."/>
            <person name="Grant K."/>
        </authorList>
    </citation>
    <scope>NUCLEOTIDE SEQUENCE</scope>
    <source>
        <strain evidence="1">527491</strain>
    </source>
</reference>
<feature type="non-terminal residue" evidence="1">
    <location>
        <position position="56"/>
    </location>
</feature>
<dbReference type="EMBL" id="AAIVFG010000082">
    <property type="protein sequence ID" value="ECI4618891.1"/>
    <property type="molecule type" value="Genomic_DNA"/>
</dbReference>
<name>A0A3Z7FFX7_SALET</name>
<accession>A0A3Z7FFX7</accession>
<protein>
    <submittedName>
        <fullName evidence="1">Phage tail protein</fullName>
    </submittedName>
</protein>
<organism evidence="1">
    <name type="scientific">Salmonella enterica I</name>
    <dbReference type="NCBI Taxonomy" id="59201"/>
    <lineage>
        <taxon>Bacteria</taxon>
        <taxon>Pseudomonadati</taxon>
        <taxon>Pseudomonadota</taxon>
        <taxon>Gammaproteobacteria</taxon>
        <taxon>Enterobacterales</taxon>
        <taxon>Enterobacteriaceae</taxon>
        <taxon>Salmonella</taxon>
    </lineage>
</organism>
<sequence length="56" mass="6267">MPDTDENRRADIHAAGSLKTVKSFKGFIRRKSCAGRQNRKLNARALIPDDLVIVES</sequence>
<dbReference type="AlphaFoldDB" id="A0A3Z7FFX7"/>